<dbReference type="PANTHER" id="PTHR22916:SF3">
    <property type="entry name" value="UDP-GLCNAC:BETAGAL BETA-1,3-N-ACETYLGLUCOSAMINYLTRANSFERASE-LIKE PROTEIN 1"/>
    <property type="match status" value="1"/>
</dbReference>
<dbReference type="Pfam" id="PF00535">
    <property type="entry name" value="Glycos_transf_2"/>
    <property type="match status" value="1"/>
</dbReference>
<feature type="domain" description="Glycosyltransferase 2-like" evidence="1">
    <location>
        <begin position="2"/>
        <end position="131"/>
    </location>
</feature>
<reference evidence="3 4" key="1">
    <citation type="submission" date="2021-01" db="EMBL/GenBank/DDBJ databases">
        <title>Sequencing the genomes of 1000 actinobacteria strains.</title>
        <authorList>
            <person name="Klenk H.-P."/>
        </authorList>
    </citation>
    <scope>NUCLEOTIDE SEQUENCE [LARGE SCALE GENOMIC DNA]</scope>
    <source>
        <strain evidence="3 4">DSM 18662</strain>
    </source>
</reference>
<name>A0ABS2RF83_9ACTN</name>
<organism evidence="3 4">
    <name type="scientific">Microlunatus panaciterrae</name>
    <dbReference type="NCBI Taxonomy" id="400768"/>
    <lineage>
        <taxon>Bacteria</taxon>
        <taxon>Bacillati</taxon>
        <taxon>Actinomycetota</taxon>
        <taxon>Actinomycetes</taxon>
        <taxon>Propionibacteriales</taxon>
        <taxon>Propionibacteriaceae</taxon>
        <taxon>Microlunatus</taxon>
    </lineage>
</organism>
<dbReference type="CDD" id="cd00761">
    <property type="entry name" value="Glyco_tranf_GTA_type"/>
    <property type="match status" value="1"/>
</dbReference>
<dbReference type="Proteomes" id="UP000704762">
    <property type="component" value="Unassembled WGS sequence"/>
</dbReference>
<evidence type="ECO:0000259" key="1">
    <source>
        <dbReference type="Pfam" id="PF00535"/>
    </source>
</evidence>
<dbReference type="SUPFAM" id="SSF53448">
    <property type="entry name" value="Nucleotide-diphospho-sugar transferases"/>
    <property type="match status" value="1"/>
</dbReference>
<comment type="caution">
    <text evidence="3">The sequence shown here is derived from an EMBL/GenBank/DDBJ whole genome shotgun (WGS) entry which is preliminary data.</text>
</comment>
<protein>
    <submittedName>
        <fullName evidence="3">Glycosyltransferase involved in cell wall biosynthesis</fullName>
    </submittedName>
</protein>
<evidence type="ECO:0000259" key="2">
    <source>
        <dbReference type="Pfam" id="PF22181"/>
    </source>
</evidence>
<gene>
    <name evidence="3" type="ORF">JOE57_000108</name>
</gene>
<feature type="domain" description="TarS/TarP linker" evidence="2">
    <location>
        <begin position="224"/>
        <end position="314"/>
    </location>
</feature>
<dbReference type="InterPro" id="IPR029044">
    <property type="entry name" value="Nucleotide-diphossugar_trans"/>
</dbReference>
<dbReference type="InterPro" id="IPR054028">
    <property type="entry name" value="TarS/TarP_linker"/>
</dbReference>
<dbReference type="Gene3D" id="3.90.550.10">
    <property type="entry name" value="Spore Coat Polysaccharide Biosynthesis Protein SpsA, Chain A"/>
    <property type="match status" value="1"/>
</dbReference>
<accession>A0ABS2RF83</accession>
<evidence type="ECO:0000313" key="4">
    <source>
        <dbReference type="Proteomes" id="UP000704762"/>
    </source>
</evidence>
<keyword evidence="4" id="KW-1185">Reference proteome</keyword>
<dbReference type="RefSeq" id="WP_204915911.1">
    <property type="nucleotide sequence ID" value="NZ_BAAAQP010000003.1"/>
</dbReference>
<dbReference type="PANTHER" id="PTHR22916">
    <property type="entry name" value="GLYCOSYLTRANSFERASE"/>
    <property type="match status" value="1"/>
</dbReference>
<dbReference type="InterPro" id="IPR001173">
    <property type="entry name" value="Glyco_trans_2-like"/>
</dbReference>
<evidence type="ECO:0000313" key="3">
    <source>
        <dbReference type="EMBL" id="MBM7797187.1"/>
    </source>
</evidence>
<dbReference type="Pfam" id="PF22181">
    <property type="entry name" value="TarS_linker"/>
    <property type="match status" value="1"/>
</dbReference>
<dbReference type="EMBL" id="JAFBCF010000001">
    <property type="protein sequence ID" value="MBM7797187.1"/>
    <property type="molecule type" value="Genomic_DNA"/>
</dbReference>
<proteinExistence type="predicted"/>
<sequence>MSVIVPVYNTMPYLTACLDSLVAQSIGRDRLQIVAVDDGSTDGSGDELDRFARAYPDVFTVIHQPNSGGPAQPCNRGLDVASGRFLFFIGADDYLGPEALERLVARADEWDSDVVIGRMEGVGGRVVDQKLFTANAPDINFLDHPLANSLSNTKLFRSSLIRQHRIRYALDLKVGSDQPFVVEAMTRARRVSVLADYTCYYAVRRGDSTNITYSSSWQSRLHDLGAVVNHIASVVEPGPVRDAILKRHFLLDLGKLIRVDLPTLPPEDQRALAAGFAKLADSYLTDGISRALWASARLRLRLAQAGELESLHRVLRFQAEAARPPMVLDGDRVYSWFPGFRDPRTSYPDEWYEMTAEGTWDRLVRGVVISDVRLGRAHLEVSGQVGVSPDSAKNVRLALLRLGPEEVPPPNRRLISTDVPAATESAVELIPLDYGGPSGLIAAVPFRQLLPRDTDGKGAHPTDPARWSLRLRVDVGRWTYDLPLQLSRVMQTVTWRQGLQRHRITLWSSDRDGVVTAVERLHARSSARAR</sequence>